<dbReference type="AlphaFoldDB" id="A0A6P1NYB0"/>
<dbReference type="InterPro" id="IPR000070">
    <property type="entry name" value="Pectinesterase_cat"/>
</dbReference>
<dbReference type="EC" id="3.1.1.11" evidence="5"/>
<evidence type="ECO:0000256" key="1">
    <source>
        <dbReference type="ARBA" id="ARBA00008891"/>
    </source>
</evidence>
<evidence type="ECO:0000256" key="3">
    <source>
        <dbReference type="ARBA" id="ARBA00023085"/>
    </source>
</evidence>
<keyword evidence="9" id="KW-1185">Reference proteome</keyword>
<name>A0A6P1NYB0_9BACT</name>
<evidence type="ECO:0000256" key="4">
    <source>
        <dbReference type="PROSITE-ProRule" id="PRU10040"/>
    </source>
</evidence>
<dbReference type="PROSITE" id="PS00800">
    <property type="entry name" value="PECTINESTERASE_1"/>
    <property type="match status" value="1"/>
</dbReference>
<evidence type="ECO:0000313" key="8">
    <source>
        <dbReference type="EMBL" id="QHL86731.1"/>
    </source>
</evidence>
<dbReference type="EMBL" id="CP047897">
    <property type="protein sequence ID" value="QHL86731.1"/>
    <property type="molecule type" value="Genomic_DNA"/>
</dbReference>
<dbReference type="Gene3D" id="2.160.20.10">
    <property type="entry name" value="Single-stranded right-handed beta-helix, Pectin lyase-like"/>
    <property type="match status" value="1"/>
</dbReference>
<reference evidence="8 9" key="1">
    <citation type="submission" date="2020-01" db="EMBL/GenBank/DDBJ databases">
        <authorList>
            <person name="Kim M."/>
        </authorList>
    </citation>
    <scope>NUCLEOTIDE SEQUENCE [LARGE SCALE GENOMIC DNA]</scope>
    <source>
        <strain evidence="8 9">BT10</strain>
    </source>
</reference>
<dbReference type="GO" id="GO:0030599">
    <property type="term" value="F:pectinesterase activity"/>
    <property type="evidence" value="ECO:0007669"/>
    <property type="project" value="UniProtKB-UniRule"/>
</dbReference>
<dbReference type="RefSeq" id="WP_160689410.1">
    <property type="nucleotide sequence ID" value="NZ_CP047897.1"/>
</dbReference>
<feature type="active site" evidence="4">
    <location>
        <position position="173"/>
    </location>
</feature>
<dbReference type="GO" id="GO:0042545">
    <property type="term" value="P:cell wall modification"/>
    <property type="evidence" value="ECO:0007669"/>
    <property type="project" value="UniProtKB-UniRule"/>
</dbReference>
<keyword evidence="5" id="KW-0732">Signal</keyword>
<dbReference type="PROSITE" id="PS00503">
    <property type="entry name" value="PECTINESTERASE_2"/>
    <property type="match status" value="1"/>
</dbReference>
<dbReference type="KEGG" id="nib:GU926_04470"/>
<comment type="catalytic activity">
    <reaction evidence="5">
        <text>[(1-&gt;4)-alpha-D-galacturonosyl methyl ester](n) + n H2O = [(1-&gt;4)-alpha-D-galacturonosyl](n) + n methanol + n H(+)</text>
        <dbReference type="Rhea" id="RHEA:22380"/>
        <dbReference type="Rhea" id="RHEA-COMP:14570"/>
        <dbReference type="Rhea" id="RHEA-COMP:14573"/>
        <dbReference type="ChEBI" id="CHEBI:15377"/>
        <dbReference type="ChEBI" id="CHEBI:15378"/>
        <dbReference type="ChEBI" id="CHEBI:17790"/>
        <dbReference type="ChEBI" id="CHEBI:140522"/>
        <dbReference type="ChEBI" id="CHEBI:140523"/>
        <dbReference type="EC" id="3.1.1.11"/>
    </reaction>
</comment>
<dbReference type="Pfam" id="PF01095">
    <property type="entry name" value="Pectinesterase"/>
    <property type="match status" value="1"/>
</dbReference>
<dbReference type="UniPathway" id="UPA00545">
    <property type="reaction ID" value="UER00823"/>
</dbReference>
<keyword evidence="3 5" id="KW-0063">Aspartyl esterase</keyword>
<dbReference type="GO" id="GO:0045490">
    <property type="term" value="P:pectin catabolic process"/>
    <property type="evidence" value="ECO:0007669"/>
    <property type="project" value="UniProtKB-UniRule"/>
</dbReference>
<gene>
    <name evidence="8" type="ORF">GU926_04470</name>
</gene>
<dbReference type="InterPro" id="IPR012334">
    <property type="entry name" value="Pectin_lyas_fold"/>
</dbReference>
<evidence type="ECO:0000256" key="5">
    <source>
        <dbReference type="RuleBase" id="RU000589"/>
    </source>
</evidence>
<evidence type="ECO:0000256" key="2">
    <source>
        <dbReference type="ARBA" id="ARBA00022801"/>
    </source>
</evidence>
<dbReference type="PANTHER" id="PTHR31321">
    <property type="entry name" value="ACYL-COA THIOESTER HYDROLASE YBHC-RELATED"/>
    <property type="match status" value="1"/>
</dbReference>
<comment type="similarity">
    <text evidence="1">Belongs to the pectinesterase family.</text>
</comment>
<keyword evidence="2 5" id="KW-0378">Hydrolase</keyword>
<feature type="chain" id="PRO_5027141185" description="Pectinesterase" evidence="5">
    <location>
        <begin position="19"/>
        <end position="315"/>
    </location>
</feature>
<feature type="region of interest" description="Disordered" evidence="6">
    <location>
        <begin position="272"/>
        <end position="315"/>
    </location>
</feature>
<comment type="pathway">
    <text evidence="5">Glycan metabolism; pectin degradation; 2-dehydro-3-deoxy-D-gluconate from pectin: step 1/5.</text>
</comment>
<feature type="domain" description="Pectinesterase catalytic" evidence="7">
    <location>
        <begin position="23"/>
        <end position="297"/>
    </location>
</feature>
<sequence length="315" mass="35371">MKWIAVLAVVIFPFLAQAQHKQLVVAQDGSGDYTTVQSAVDAVPAFPENRIEIHIKNGTYKEKIVVSSWKTKISFIGEDKEKTILVWDDFSGKGDINTFNSYTVLVQGNEFRAENITFQNSAGPVGQAVALHVEADRCVFTNCRIIGDQDTLYTGVGNSRQYYKDCYIEGTTDFIFGPATAFFENCLIHCKKNSYITAASTPQGQPYGYVFKNCTVTASPEATKVYLGRPWRPYAQTVFLNTNLGEFIRPEGWHNWKKPEAEKTAFYAEYKSTGPGAAPEKREPWSRQLKRKEAKKLSKPEVVLGGNDHWNPTKP</sequence>
<evidence type="ECO:0000256" key="6">
    <source>
        <dbReference type="SAM" id="MobiDB-lite"/>
    </source>
</evidence>
<dbReference type="InterPro" id="IPR011050">
    <property type="entry name" value="Pectin_lyase_fold/virulence"/>
</dbReference>
<proteinExistence type="inferred from homology"/>
<dbReference type="GO" id="GO:0009279">
    <property type="term" value="C:cell outer membrane"/>
    <property type="evidence" value="ECO:0007669"/>
    <property type="project" value="TreeGrafter"/>
</dbReference>
<feature type="signal peptide" evidence="5">
    <location>
        <begin position="1"/>
        <end position="18"/>
    </location>
</feature>
<dbReference type="PANTHER" id="PTHR31321:SF57">
    <property type="entry name" value="PECTINESTERASE 53-RELATED"/>
    <property type="match status" value="1"/>
</dbReference>
<protein>
    <recommendedName>
        <fullName evidence="5">Pectinesterase</fullName>
        <ecNumber evidence="5">3.1.1.11</ecNumber>
    </recommendedName>
</protein>
<dbReference type="InterPro" id="IPR018040">
    <property type="entry name" value="Pectinesterase_Tyr_AS"/>
</dbReference>
<evidence type="ECO:0000313" key="9">
    <source>
        <dbReference type="Proteomes" id="UP000464214"/>
    </source>
</evidence>
<organism evidence="8 9">
    <name type="scientific">Nibribacter ruber</name>
    <dbReference type="NCBI Taxonomy" id="2698458"/>
    <lineage>
        <taxon>Bacteria</taxon>
        <taxon>Pseudomonadati</taxon>
        <taxon>Bacteroidota</taxon>
        <taxon>Cytophagia</taxon>
        <taxon>Cytophagales</taxon>
        <taxon>Hymenobacteraceae</taxon>
        <taxon>Nibribacter</taxon>
    </lineage>
</organism>
<dbReference type="Proteomes" id="UP000464214">
    <property type="component" value="Chromosome"/>
</dbReference>
<accession>A0A6P1NYB0</accession>
<dbReference type="SUPFAM" id="SSF51126">
    <property type="entry name" value="Pectin lyase-like"/>
    <property type="match status" value="1"/>
</dbReference>
<dbReference type="FunFam" id="2.160.20.10:FF:000052">
    <property type="entry name" value="Pectinesterase"/>
    <property type="match status" value="1"/>
</dbReference>
<dbReference type="InterPro" id="IPR033131">
    <property type="entry name" value="Pectinesterase_Asp_AS"/>
</dbReference>
<evidence type="ECO:0000259" key="7">
    <source>
        <dbReference type="Pfam" id="PF01095"/>
    </source>
</evidence>